<dbReference type="AlphaFoldDB" id="A0A2I0R2Z5"/>
<dbReference type="OrthoDB" id="1467580at2"/>
<evidence type="ECO:0000256" key="1">
    <source>
        <dbReference type="SAM" id="Coils"/>
    </source>
</evidence>
<evidence type="ECO:0000313" key="3">
    <source>
        <dbReference type="Proteomes" id="UP000236654"/>
    </source>
</evidence>
<dbReference type="Proteomes" id="UP000236654">
    <property type="component" value="Unassembled WGS sequence"/>
</dbReference>
<accession>A0A2I0R2Z5</accession>
<evidence type="ECO:0000313" key="2">
    <source>
        <dbReference type="EMBL" id="PKR80935.1"/>
    </source>
</evidence>
<keyword evidence="1" id="KW-0175">Coiled coil</keyword>
<gene>
    <name evidence="2" type="ORF">CW751_07135</name>
</gene>
<dbReference type="RefSeq" id="WP_101334317.1">
    <property type="nucleotide sequence ID" value="NZ_PJNI01000007.1"/>
</dbReference>
<organism evidence="2 3">
    <name type="scientific">Brumimicrobium salinarum</name>
    <dbReference type="NCBI Taxonomy" id="2058658"/>
    <lineage>
        <taxon>Bacteria</taxon>
        <taxon>Pseudomonadati</taxon>
        <taxon>Bacteroidota</taxon>
        <taxon>Flavobacteriia</taxon>
        <taxon>Flavobacteriales</taxon>
        <taxon>Crocinitomicaceae</taxon>
        <taxon>Brumimicrobium</taxon>
    </lineage>
</organism>
<reference evidence="2 3" key="1">
    <citation type="submission" date="2017-12" db="EMBL/GenBank/DDBJ databases">
        <title>The draft genome sequence of Brumimicrobium saltpan LHR20.</title>
        <authorList>
            <person name="Do Z.-J."/>
            <person name="Luo H.-R."/>
        </authorList>
    </citation>
    <scope>NUCLEOTIDE SEQUENCE [LARGE SCALE GENOMIC DNA]</scope>
    <source>
        <strain evidence="2 3">LHR20</strain>
    </source>
</reference>
<sequence length="118" mass="13950">MEAKNIKSLNSAVYVMRHFVELSAKLLPIYEKLTRSEPHSVDSEFEKKKIDVIYEAYNVNPKTSQFLLGSNIVSLIKETYETLRNRSSKTEKRAQEQLEAFYEEYAKLKQDWYMTLMN</sequence>
<dbReference type="EMBL" id="PJNI01000007">
    <property type="protein sequence ID" value="PKR80935.1"/>
    <property type="molecule type" value="Genomic_DNA"/>
</dbReference>
<protein>
    <submittedName>
        <fullName evidence="2">Uncharacterized protein</fullName>
    </submittedName>
</protein>
<comment type="caution">
    <text evidence="2">The sequence shown here is derived from an EMBL/GenBank/DDBJ whole genome shotgun (WGS) entry which is preliminary data.</text>
</comment>
<name>A0A2I0R2Z5_9FLAO</name>
<proteinExistence type="predicted"/>
<feature type="coiled-coil region" evidence="1">
    <location>
        <begin position="80"/>
        <end position="111"/>
    </location>
</feature>
<keyword evidence="3" id="KW-1185">Reference proteome</keyword>